<evidence type="ECO:0000313" key="2">
    <source>
        <dbReference type="Proteomes" id="UP000199048"/>
    </source>
</evidence>
<gene>
    <name evidence="1" type="ORF">SAMN05192568_101696</name>
</gene>
<dbReference type="STRING" id="582667.SAMN05192568_101696"/>
<keyword evidence="2" id="KW-1185">Reference proteome</keyword>
<protein>
    <submittedName>
        <fullName evidence="1">Polyketide cyclase / dehydrase and lipid transport</fullName>
    </submittedName>
</protein>
<accession>A0A1I4MEI2</accession>
<name>A0A1I4MEI2_9HYPH</name>
<organism evidence="1 2">
    <name type="scientific">Methylobacterium pseudosasicola</name>
    <dbReference type="NCBI Taxonomy" id="582667"/>
    <lineage>
        <taxon>Bacteria</taxon>
        <taxon>Pseudomonadati</taxon>
        <taxon>Pseudomonadota</taxon>
        <taxon>Alphaproteobacteria</taxon>
        <taxon>Hyphomicrobiales</taxon>
        <taxon>Methylobacteriaceae</taxon>
        <taxon>Methylobacterium</taxon>
    </lineage>
</organism>
<dbReference type="Pfam" id="PF10604">
    <property type="entry name" value="Polyketide_cyc2"/>
    <property type="match status" value="1"/>
</dbReference>
<dbReference type="SUPFAM" id="SSF55961">
    <property type="entry name" value="Bet v1-like"/>
    <property type="match status" value="1"/>
</dbReference>
<reference evidence="2" key="1">
    <citation type="submission" date="2016-10" db="EMBL/GenBank/DDBJ databases">
        <authorList>
            <person name="Varghese N."/>
            <person name="Submissions S."/>
        </authorList>
    </citation>
    <scope>NUCLEOTIDE SEQUENCE [LARGE SCALE GENOMIC DNA]</scope>
    <source>
        <strain evidence="2">BL36</strain>
    </source>
</reference>
<evidence type="ECO:0000313" key="1">
    <source>
        <dbReference type="EMBL" id="SFM01631.1"/>
    </source>
</evidence>
<dbReference type="PANTHER" id="PTHR39332:SF7">
    <property type="entry name" value="SRPBCC FAMILY PROTEIN"/>
    <property type="match status" value="1"/>
</dbReference>
<dbReference type="InterPro" id="IPR023393">
    <property type="entry name" value="START-like_dom_sf"/>
</dbReference>
<sequence>MGFLQRAPYFRPATSGGDPNVNRPAHAALGLAALLIAGPACALEVTRSRDIPAPPAAIWALIGDFCAIGLWHPQVERCILSREDDDDGIRAQIRGVVAKGGLGTIVEVETARDETAMSYSYSFIQGPLPVRAYNATLAVRPNGAGSTVVWTATFDAEGMSDAEALADITGVYDAGLAGIAREVAK</sequence>
<dbReference type="Proteomes" id="UP000199048">
    <property type="component" value="Unassembled WGS sequence"/>
</dbReference>
<dbReference type="InterPro" id="IPR019587">
    <property type="entry name" value="Polyketide_cyclase/dehydratase"/>
</dbReference>
<dbReference type="Gene3D" id="3.30.530.20">
    <property type="match status" value="1"/>
</dbReference>
<dbReference type="CDD" id="cd07821">
    <property type="entry name" value="PYR_PYL_RCAR_like"/>
    <property type="match status" value="1"/>
</dbReference>
<proteinExistence type="predicted"/>
<dbReference type="AlphaFoldDB" id="A0A1I4MEI2"/>
<dbReference type="EMBL" id="FOTK01000016">
    <property type="protein sequence ID" value="SFM01631.1"/>
    <property type="molecule type" value="Genomic_DNA"/>
</dbReference>
<dbReference type="PANTHER" id="PTHR39332">
    <property type="entry name" value="BLL4707 PROTEIN"/>
    <property type="match status" value="1"/>
</dbReference>